<keyword evidence="9" id="KW-0479">Metal-binding</keyword>
<keyword evidence="11" id="KW-0067">ATP-binding</keyword>
<keyword evidence="19" id="KW-1185">Reference proteome</keyword>
<dbReference type="CDD" id="cd00769">
    <property type="entry name" value="PheRS_beta_core"/>
    <property type="match status" value="1"/>
</dbReference>
<evidence type="ECO:0000256" key="7">
    <source>
        <dbReference type="ARBA" id="ARBA00022490"/>
    </source>
</evidence>
<keyword evidence="13" id="KW-0648">Protein biosynthesis</keyword>
<dbReference type="PANTHER" id="PTHR10947:SF0">
    <property type="entry name" value="PHENYLALANINE--TRNA LIGASE BETA SUBUNIT"/>
    <property type="match status" value="1"/>
</dbReference>
<evidence type="ECO:0000256" key="10">
    <source>
        <dbReference type="ARBA" id="ARBA00022741"/>
    </source>
</evidence>
<keyword evidence="7" id="KW-0963">Cytoplasm</keyword>
<dbReference type="Gene3D" id="3.30.930.10">
    <property type="entry name" value="Bira Bifunctional Protein, Domain 2"/>
    <property type="match status" value="1"/>
</dbReference>
<dbReference type="FunFam" id="3.50.40.10:FF:000002">
    <property type="entry name" value="phenylalanine--tRNA ligase beta subunit"/>
    <property type="match status" value="1"/>
</dbReference>
<evidence type="ECO:0000313" key="18">
    <source>
        <dbReference type="EMBL" id="KAK8395995.1"/>
    </source>
</evidence>
<evidence type="ECO:0000256" key="4">
    <source>
        <dbReference type="ARBA" id="ARBA00011209"/>
    </source>
</evidence>
<evidence type="ECO:0000256" key="9">
    <source>
        <dbReference type="ARBA" id="ARBA00022723"/>
    </source>
</evidence>
<dbReference type="GO" id="GO:0006432">
    <property type="term" value="P:phenylalanyl-tRNA aminoacylation"/>
    <property type="evidence" value="ECO:0007669"/>
    <property type="project" value="InterPro"/>
</dbReference>
<sequence>MCQAGVGDARPGQGDSCLLTGGLSAAWIVDGGAQSSVFTTIEVSSAFRGPGFNTGRTMPRLTVGARPAAKGDEEFDDLCFKFGLEIDDIVDDPDKGMTYKIEIGANRYDLLCIEGIARTLRVFLGLETLPKFQVLPAKDPAQYKLIVKPAVAQVRPYVVGAVLRNIKFTQAVYDSFIDLQDKLHHNIARKRTLVAIGTHDLDTITGPFIYDAQPPKEISFVPLNQTEVFRSDVLLEKYTQDLHLREFVPIIKDKPVYPVILDQKGVVLSLPPIINGNHSKITLNTRNVFIECTATDRHKAQIVLDTLICMFSGYCEKPFTAEAVQVEYPDGEKIQYPTLQYRQQETSVSYCNVLTGVEESAESMAKLLQSMSLSAKPTGPDTLMVEVPPTRYDVLHACDVAEDFAVAYGYDRLREDMHLPSTSTIGQEFELNYLSDKMRLLLSQNNYIEVATFSLCSKSDMGEKMKINLDKEPWVKIGNPKTMDFEALRISLLPGILKTVAANKHVSLPLRMFEVADVVVKDSCPIATRGTGARNKRHLCAINYNVKAGMEVVQGLLDNIMVALKVPFTEDGSTKGYYLEGKDYPSFFPGFGATVVVNGSPVGCLGLIHPEVVTSFNLNNPASVLEIDLQKVMEITDFGH</sequence>
<keyword evidence="8" id="KW-0436">Ligase</keyword>
<dbReference type="SUPFAM" id="SSF46955">
    <property type="entry name" value="Putative DNA-binding domain"/>
    <property type="match status" value="2"/>
</dbReference>
<accession>A0AAW0U7I0</accession>
<dbReference type="InterPro" id="IPR004531">
    <property type="entry name" value="Phe-tRNA-synth_IIc_bsu_arc_euk"/>
</dbReference>
<dbReference type="Gene3D" id="3.30.56.10">
    <property type="match status" value="2"/>
</dbReference>
<evidence type="ECO:0000256" key="5">
    <source>
        <dbReference type="ARBA" id="ARBA00012814"/>
    </source>
</evidence>
<dbReference type="InterPro" id="IPR045060">
    <property type="entry name" value="Phe-tRNA-ligase_IIc_bsu"/>
</dbReference>
<organism evidence="18 19">
    <name type="scientific">Scylla paramamosain</name>
    <name type="common">Mud crab</name>
    <dbReference type="NCBI Taxonomy" id="85552"/>
    <lineage>
        <taxon>Eukaryota</taxon>
        <taxon>Metazoa</taxon>
        <taxon>Ecdysozoa</taxon>
        <taxon>Arthropoda</taxon>
        <taxon>Crustacea</taxon>
        <taxon>Multicrustacea</taxon>
        <taxon>Malacostraca</taxon>
        <taxon>Eumalacostraca</taxon>
        <taxon>Eucarida</taxon>
        <taxon>Decapoda</taxon>
        <taxon>Pleocyemata</taxon>
        <taxon>Brachyura</taxon>
        <taxon>Eubrachyura</taxon>
        <taxon>Portunoidea</taxon>
        <taxon>Portunidae</taxon>
        <taxon>Portuninae</taxon>
        <taxon>Scylla</taxon>
    </lineage>
</organism>
<dbReference type="InterPro" id="IPR009061">
    <property type="entry name" value="DNA-bd_dom_put_sf"/>
</dbReference>
<proteinExistence type="inferred from homology"/>
<dbReference type="SUPFAM" id="SSF55681">
    <property type="entry name" value="Class II aaRS and biotin synthetases"/>
    <property type="match status" value="1"/>
</dbReference>
<evidence type="ECO:0000256" key="16">
    <source>
        <dbReference type="ARBA" id="ARBA00049255"/>
    </source>
</evidence>
<comment type="subcellular location">
    <subcellularLocation>
        <location evidence="2">Cytoplasm</location>
    </subcellularLocation>
</comment>
<dbReference type="GO" id="GO:0005524">
    <property type="term" value="F:ATP binding"/>
    <property type="evidence" value="ECO:0007669"/>
    <property type="project" value="UniProtKB-KW"/>
</dbReference>
<comment type="cofactor">
    <cofactor evidence="1">
        <name>Mg(2+)</name>
        <dbReference type="ChEBI" id="CHEBI:18420"/>
    </cofactor>
</comment>
<dbReference type="GO" id="GO:0004826">
    <property type="term" value="F:phenylalanine-tRNA ligase activity"/>
    <property type="evidence" value="ECO:0007669"/>
    <property type="project" value="UniProtKB-EC"/>
</dbReference>
<name>A0AAW0U7I0_SCYPA</name>
<dbReference type="InterPro" id="IPR020825">
    <property type="entry name" value="Phe-tRNA_synthase-like_B3/B4"/>
</dbReference>
<dbReference type="Pfam" id="PF18262">
    <property type="entry name" value="PhetRS_B1"/>
    <property type="match status" value="1"/>
</dbReference>
<dbReference type="SMART" id="SM00874">
    <property type="entry name" value="B5"/>
    <property type="match status" value="1"/>
</dbReference>
<evidence type="ECO:0000256" key="2">
    <source>
        <dbReference type="ARBA" id="ARBA00004496"/>
    </source>
</evidence>
<dbReference type="InterPro" id="IPR041616">
    <property type="entry name" value="PheRS_beta_core"/>
</dbReference>
<keyword evidence="10" id="KW-0547">Nucleotide-binding</keyword>
<evidence type="ECO:0000256" key="3">
    <source>
        <dbReference type="ARBA" id="ARBA00007438"/>
    </source>
</evidence>
<dbReference type="Pfam" id="PF03483">
    <property type="entry name" value="B3_4"/>
    <property type="match status" value="1"/>
</dbReference>
<evidence type="ECO:0000256" key="11">
    <source>
        <dbReference type="ARBA" id="ARBA00022840"/>
    </source>
</evidence>
<dbReference type="Pfam" id="PF17759">
    <property type="entry name" value="tRNA_synthFbeta"/>
    <property type="match status" value="1"/>
</dbReference>
<dbReference type="SMART" id="SM00873">
    <property type="entry name" value="B3_4"/>
    <property type="match status" value="1"/>
</dbReference>
<dbReference type="InterPro" id="IPR045864">
    <property type="entry name" value="aa-tRNA-synth_II/BPL/LPL"/>
</dbReference>
<evidence type="ECO:0000256" key="1">
    <source>
        <dbReference type="ARBA" id="ARBA00001946"/>
    </source>
</evidence>
<dbReference type="Pfam" id="PF03484">
    <property type="entry name" value="B5"/>
    <property type="match status" value="1"/>
</dbReference>
<dbReference type="EC" id="6.1.1.20" evidence="5"/>
<gene>
    <name evidence="18" type="ORF">O3P69_005224</name>
</gene>
<dbReference type="Gene3D" id="3.50.40.10">
    <property type="entry name" value="Phenylalanyl-trna Synthetase, Chain B, domain 3"/>
    <property type="match status" value="1"/>
</dbReference>
<dbReference type="PROSITE" id="PS51483">
    <property type="entry name" value="B5"/>
    <property type="match status" value="1"/>
</dbReference>
<protein>
    <recommendedName>
        <fullName evidence="6">Phenylalanine--tRNA ligase beta subunit</fullName>
        <ecNumber evidence="5">6.1.1.20</ecNumber>
    </recommendedName>
    <alternativeName>
        <fullName evidence="15">Phenylalanyl-tRNA synthetase beta subunit</fullName>
    </alternativeName>
</protein>
<dbReference type="AlphaFoldDB" id="A0AAW0U7I0"/>
<evidence type="ECO:0000256" key="6">
    <source>
        <dbReference type="ARBA" id="ARBA00017032"/>
    </source>
</evidence>
<dbReference type="GO" id="GO:0003723">
    <property type="term" value="F:RNA binding"/>
    <property type="evidence" value="ECO:0007669"/>
    <property type="project" value="InterPro"/>
</dbReference>
<dbReference type="PANTHER" id="PTHR10947">
    <property type="entry name" value="PHENYLALANYL-TRNA SYNTHETASE BETA CHAIN AND LEUCINE-RICH REPEAT-CONTAINING PROTEIN 47"/>
    <property type="match status" value="1"/>
</dbReference>
<comment type="similarity">
    <text evidence="3">Belongs to the phenylalanyl-tRNA synthetase beta subunit family. Type 2 subfamily.</text>
</comment>
<evidence type="ECO:0000256" key="12">
    <source>
        <dbReference type="ARBA" id="ARBA00022842"/>
    </source>
</evidence>
<comment type="catalytic activity">
    <reaction evidence="16">
        <text>tRNA(Phe) + L-phenylalanine + ATP = L-phenylalanyl-tRNA(Phe) + AMP + diphosphate + H(+)</text>
        <dbReference type="Rhea" id="RHEA:19413"/>
        <dbReference type="Rhea" id="RHEA-COMP:9668"/>
        <dbReference type="Rhea" id="RHEA-COMP:9699"/>
        <dbReference type="ChEBI" id="CHEBI:15378"/>
        <dbReference type="ChEBI" id="CHEBI:30616"/>
        <dbReference type="ChEBI" id="CHEBI:33019"/>
        <dbReference type="ChEBI" id="CHEBI:58095"/>
        <dbReference type="ChEBI" id="CHEBI:78442"/>
        <dbReference type="ChEBI" id="CHEBI:78531"/>
        <dbReference type="ChEBI" id="CHEBI:456215"/>
        <dbReference type="EC" id="6.1.1.20"/>
    </reaction>
</comment>
<evidence type="ECO:0000313" key="19">
    <source>
        <dbReference type="Proteomes" id="UP001487740"/>
    </source>
</evidence>
<evidence type="ECO:0000256" key="15">
    <source>
        <dbReference type="ARBA" id="ARBA00033189"/>
    </source>
</evidence>
<dbReference type="InterPro" id="IPR005146">
    <property type="entry name" value="B3/B4_tRNA-bd"/>
</dbReference>
<dbReference type="FunFam" id="3.30.930.10:FF:000059">
    <property type="entry name" value="phenylalanine--tRNA ligase beta subunit"/>
    <property type="match status" value="1"/>
</dbReference>
<evidence type="ECO:0000256" key="8">
    <source>
        <dbReference type="ARBA" id="ARBA00022598"/>
    </source>
</evidence>
<evidence type="ECO:0000259" key="17">
    <source>
        <dbReference type="PROSITE" id="PS51483"/>
    </source>
</evidence>
<evidence type="ECO:0000256" key="13">
    <source>
        <dbReference type="ARBA" id="ARBA00022917"/>
    </source>
</evidence>
<dbReference type="NCBIfam" id="TIGR00471">
    <property type="entry name" value="pheT_arch"/>
    <property type="match status" value="1"/>
</dbReference>
<keyword evidence="12" id="KW-0460">Magnesium</keyword>
<reference evidence="18 19" key="1">
    <citation type="submission" date="2023-03" db="EMBL/GenBank/DDBJ databases">
        <title>High-quality genome of Scylla paramamosain provides insights in environmental adaptation.</title>
        <authorList>
            <person name="Zhang L."/>
        </authorList>
    </citation>
    <scope>NUCLEOTIDE SEQUENCE [LARGE SCALE GENOMIC DNA]</scope>
    <source>
        <strain evidence="18">LZ_2023a</strain>
        <tissue evidence="18">Muscle</tissue>
    </source>
</reference>
<feature type="domain" description="B5" evidence="17">
    <location>
        <begin position="339"/>
        <end position="415"/>
    </location>
</feature>
<keyword evidence="14" id="KW-0030">Aminoacyl-tRNA synthetase</keyword>
<dbReference type="GO" id="GO:0009328">
    <property type="term" value="C:phenylalanine-tRNA ligase complex"/>
    <property type="evidence" value="ECO:0007669"/>
    <property type="project" value="TreeGrafter"/>
</dbReference>
<dbReference type="InterPro" id="IPR005147">
    <property type="entry name" value="tRNA_synthase_B5-dom"/>
</dbReference>
<dbReference type="SUPFAM" id="SSF56037">
    <property type="entry name" value="PheT/TilS domain"/>
    <property type="match status" value="1"/>
</dbReference>
<dbReference type="GO" id="GO:0000287">
    <property type="term" value="F:magnesium ion binding"/>
    <property type="evidence" value="ECO:0007669"/>
    <property type="project" value="InterPro"/>
</dbReference>
<comment type="subunit">
    <text evidence="4">Tetramer of two alpha and two beta subunits.</text>
</comment>
<dbReference type="Proteomes" id="UP001487740">
    <property type="component" value="Unassembled WGS sequence"/>
</dbReference>
<dbReference type="InterPro" id="IPR040659">
    <property type="entry name" value="PhetRS_B1"/>
</dbReference>
<comment type="caution">
    <text evidence="18">The sequence shown here is derived from an EMBL/GenBank/DDBJ whole genome shotgun (WGS) entry which is preliminary data.</text>
</comment>
<dbReference type="EMBL" id="JARAKH010000016">
    <property type="protein sequence ID" value="KAK8395995.1"/>
    <property type="molecule type" value="Genomic_DNA"/>
</dbReference>
<evidence type="ECO:0000256" key="14">
    <source>
        <dbReference type="ARBA" id="ARBA00023146"/>
    </source>
</evidence>